<feature type="domain" description="Amine oxidase" evidence="5">
    <location>
        <begin position="20"/>
        <end position="518"/>
    </location>
</feature>
<organism evidence="6 7">
    <name type="scientific">Gordonia sputi NBRC 100414</name>
    <dbReference type="NCBI Taxonomy" id="1089453"/>
    <lineage>
        <taxon>Bacteria</taxon>
        <taxon>Bacillati</taxon>
        <taxon>Actinomycetota</taxon>
        <taxon>Actinomycetes</taxon>
        <taxon>Mycobacteriales</taxon>
        <taxon>Gordoniaceae</taxon>
        <taxon>Gordonia</taxon>
    </lineage>
</organism>
<evidence type="ECO:0000256" key="4">
    <source>
        <dbReference type="RuleBase" id="RU362075"/>
    </source>
</evidence>
<dbReference type="InterPro" id="IPR002937">
    <property type="entry name" value="Amino_oxidase"/>
</dbReference>
<evidence type="ECO:0000256" key="3">
    <source>
        <dbReference type="ARBA" id="ARBA00023002"/>
    </source>
</evidence>
<dbReference type="eggNOG" id="COG1233">
    <property type="taxonomic scope" value="Bacteria"/>
</dbReference>
<name>H5TX39_9ACTN</name>
<comment type="similarity">
    <text evidence="4">Belongs to the carotenoid/retinoid oxidoreductase family.</text>
</comment>
<dbReference type="Gene3D" id="3.50.50.60">
    <property type="entry name" value="FAD/NAD(P)-binding domain"/>
    <property type="match status" value="2"/>
</dbReference>
<reference evidence="6 7" key="1">
    <citation type="submission" date="2012-02" db="EMBL/GenBank/DDBJ databases">
        <title>Whole genome shotgun sequence of Gordonia sputi NBRC 100414.</title>
        <authorList>
            <person name="Yoshida I."/>
            <person name="Hosoyama A."/>
            <person name="Tsuchikane K."/>
            <person name="Katsumata H."/>
            <person name="Yamazaki S."/>
            <person name="Fujita N."/>
        </authorList>
    </citation>
    <scope>NUCLEOTIDE SEQUENCE [LARGE SCALE GENOMIC DNA]</scope>
    <source>
        <strain evidence="6 7">NBRC 100414</strain>
    </source>
</reference>
<dbReference type="SUPFAM" id="SSF51905">
    <property type="entry name" value="FAD/NAD(P)-binding domain"/>
    <property type="match status" value="1"/>
</dbReference>
<dbReference type="GO" id="GO:0016117">
    <property type="term" value="P:carotenoid biosynthetic process"/>
    <property type="evidence" value="ECO:0007669"/>
    <property type="project" value="UniProtKB-KW"/>
</dbReference>
<dbReference type="NCBIfam" id="TIGR02734">
    <property type="entry name" value="crtI_fam"/>
    <property type="match status" value="1"/>
</dbReference>
<dbReference type="InterPro" id="IPR036188">
    <property type="entry name" value="FAD/NAD-bd_sf"/>
</dbReference>
<gene>
    <name evidence="6" type="primary">crtI</name>
    <name evidence="6" type="ORF">GOSPT_025_00810</name>
</gene>
<dbReference type="InterPro" id="IPR014105">
    <property type="entry name" value="Carotenoid/retinoid_OxRdtase"/>
</dbReference>
<dbReference type="Proteomes" id="UP000005845">
    <property type="component" value="Unassembled WGS sequence"/>
</dbReference>
<evidence type="ECO:0000256" key="2">
    <source>
        <dbReference type="ARBA" id="ARBA00022746"/>
    </source>
</evidence>
<protein>
    <submittedName>
        <fullName evidence="6">Phytoene desaturase</fullName>
    </submittedName>
</protein>
<proteinExistence type="inferred from homology"/>
<dbReference type="PANTHER" id="PTHR43734:SF1">
    <property type="entry name" value="PHYTOENE DESATURASE"/>
    <property type="match status" value="1"/>
</dbReference>
<dbReference type="Pfam" id="PF01593">
    <property type="entry name" value="Amino_oxidase"/>
    <property type="match status" value="1"/>
</dbReference>
<dbReference type="RefSeq" id="WP_005203363.1">
    <property type="nucleotide sequence ID" value="NZ_BAFC01000025.1"/>
</dbReference>
<dbReference type="PRINTS" id="PR00419">
    <property type="entry name" value="ADXRDTASE"/>
</dbReference>
<evidence type="ECO:0000313" key="6">
    <source>
        <dbReference type="EMBL" id="GAB38047.1"/>
    </source>
</evidence>
<evidence type="ECO:0000256" key="1">
    <source>
        <dbReference type="ARBA" id="ARBA00004829"/>
    </source>
</evidence>
<comment type="pathway">
    <text evidence="1 4">Carotenoid biosynthesis.</text>
</comment>
<sequence length="536" mass="58820">MNAVRVKPQGTRVAIIGGGVAGLATAALLADDGYEVDLYEQRAELGGRAGSWESDGFRFDTGPSWWLMPEVFDHFYELLGTSTAEQLDLIRLDPGYRVFFEGYPDPVDVHSDERRSVELFEKLEDGAGQRLSEYLASARHAYDIAVRRFLYTNFDTPRAFADPEVLRHAKTLVQLLGTSLDTFIAKRFTDRRLRQILGYPAVFLASSPERAPAMYHLMSWLDLDEGVRYPDGGFTRLVESLAALAEQKGARLHTGATVSEILTRPTEHAGRLRPVSRRRADVTGLRISDADGAERIVDADVVIGAADLHHMETRLLPRELQTFPQRWWNRRTSGPGAVLVFLGVRGELPQLQHHSLFFTADWTANFDDIFETPTAVPDPASLYVCRPSATDDSVAPEGYENLFMLIPVPADPGLGRGGVDGAGDPVIEQIADRAIDLVASWIGVDDLADRIVVRSTTGPGDFEADLNSWSGGALGPAHKLWQSAFLRANNRSAKVGGLYYAGGTTRPGIGLPMCLISAELIRKRLRGDHSPGPSQG</sequence>
<keyword evidence="3 4" id="KW-0560">Oxidoreductase</keyword>
<evidence type="ECO:0000259" key="5">
    <source>
        <dbReference type="Pfam" id="PF01593"/>
    </source>
</evidence>
<dbReference type="AlphaFoldDB" id="H5TX39"/>
<keyword evidence="2 4" id="KW-0125">Carotenoid biosynthesis</keyword>
<keyword evidence="7" id="KW-1185">Reference proteome</keyword>
<dbReference type="EMBL" id="BAFC01000025">
    <property type="protein sequence ID" value="GAB38047.1"/>
    <property type="molecule type" value="Genomic_DNA"/>
</dbReference>
<accession>H5TX39</accession>
<dbReference type="GO" id="GO:0016491">
    <property type="term" value="F:oxidoreductase activity"/>
    <property type="evidence" value="ECO:0007669"/>
    <property type="project" value="UniProtKB-KW"/>
</dbReference>
<evidence type="ECO:0000313" key="7">
    <source>
        <dbReference type="Proteomes" id="UP000005845"/>
    </source>
</evidence>
<dbReference type="PANTHER" id="PTHR43734">
    <property type="entry name" value="PHYTOENE DESATURASE"/>
    <property type="match status" value="1"/>
</dbReference>
<comment type="caution">
    <text evidence="6">The sequence shown here is derived from an EMBL/GenBank/DDBJ whole genome shotgun (WGS) entry which is preliminary data.</text>
</comment>